<feature type="signal peptide" evidence="9">
    <location>
        <begin position="1"/>
        <end position="27"/>
    </location>
</feature>
<comment type="similarity">
    <text evidence="2">Belongs to the TPS (TC 1.B.20) family.</text>
</comment>
<sequence length="553" mass="61203">MNGKYLSQAVKILVLVSLAGVSVTAEANPPSRPPSGYNDAGVQLNRTREYIEREQIARRIQEERNKQQSEVEAEKGSEQGEASGSVLFLLQKVVIDDSQVLSQAEIASVTDKYVGHEVSLQKLNRLVSELNKLYEDKGYLTCRAVLPPQTIKEGIVHINLVEGRTGQLIMDGNKSTNSRYIQNRLHLHKDRIDNVHELNKDLLRFNSTNDVQLRIFMQAGEEAGTTDYVITAYEPRQHNFTVYTDNAGSDSSGLWRAGMFYTNKSLTGNRDTLMVSGIFSEGTKSGSFAYNTPVGRSGTKLGVQYSANSVHIIDGDLEPMNVRGNSNSYGVSLTQPLIVTEHLKSDVALEYSRQSSKTDFLGIHWVDDTISGYTASFSMMNYGKSSVIFQKHGYRIGDWENIDGQNKDFGKYQFNGLYQKVYSGGQMLTGRLDGQWSSTSYLPSAEQFYIGGAYSVRGYKESLLGGDHGVAVSLEYSVPIAKAVSAFTFIDYGSVYGDSAFEDHILMSTGIGVKATLAQNFYSSLTLGVPLRRELNGSEAGKTRLHFMFNGQF</sequence>
<organism evidence="10">
    <name type="scientific">Phascolarctobacterium faecium</name>
    <dbReference type="NCBI Taxonomy" id="33025"/>
    <lineage>
        <taxon>Bacteria</taxon>
        <taxon>Bacillati</taxon>
        <taxon>Bacillota</taxon>
        <taxon>Negativicutes</taxon>
        <taxon>Acidaminococcales</taxon>
        <taxon>Acidaminococcaceae</taxon>
        <taxon>Phascolarctobacterium</taxon>
    </lineage>
</organism>
<reference evidence="10" key="1">
    <citation type="submission" date="2012-11" db="EMBL/GenBank/DDBJ databases">
        <title>Dependencies among metagenomic species, viruses, plasmids and units of genetic variation.</title>
        <authorList>
            <person name="Nielsen H.B."/>
            <person name="Almeida M."/>
            <person name="Juncker A.S."/>
            <person name="Rasmussen S."/>
            <person name="Li J."/>
            <person name="Sunagawa S."/>
            <person name="Plichta D."/>
            <person name="Gautier L."/>
            <person name="Le Chatelier E."/>
            <person name="Peletier E."/>
            <person name="Bonde I."/>
            <person name="Nielsen T."/>
            <person name="Manichanh C."/>
            <person name="Arumugam M."/>
            <person name="Batto J."/>
            <person name="Santos M.B.Q.D."/>
            <person name="Blom N."/>
            <person name="Borruel N."/>
            <person name="Burgdorf K.S."/>
            <person name="Boumezbeur F."/>
            <person name="Casellas F."/>
            <person name="Dore J."/>
            <person name="Guarner F."/>
            <person name="Hansen T."/>
            <person name="Hildebrand F."/>
            <person name="Kaas R.S."/>
            <person name="Kennedy S."/>
            <person name="Kristiansen K."/>
            <person name="Kultima J.R."/>
            <person name="Leonard P."/>
            <person name="Levenez F."/>
            <person name="Lund O."/>
            <person name="Moumen B."/>
            <person name="Le Paslier D."/>
            <person name="Pons N."/>
            <person name="Pedersen O."/>
            <person name="Prifti E."/>
            <person name="Qin J."/>
            <person name="Raes J."/>
            <person name="Tap J."/>
            <person name="Tims S."/>
            <person name="Ussery D.W."/>
            <person name="Yamada T."/>
            <person name="MetaHit consortium"/>
            <person name="Renault P."/>
            <person name="Sicheritz-Ponten T."/>
            <person name="Bork P."/>
            <person name="Wang J."/>
            <person name="Brunak S."/>
            <person name="Ehrlich S.D."/>
        </authorList>
    </citation>
    <scope>NUCLEOTIDE SEQUENCE [LARGE SCALE GENOMIC DNA]</scope>
</reference>
<dbReference type="Gene3D" id="3.10.20.310">
    <property type="entry name" value="membrane protein fhac"/>
    <property type="match status" value="1"/>
</dbReference>
<dbReference type="eggNOG" id="COG2831">
    <property type="taxonomic scope" value="Bacteria"/>
</dbReference>
<dbReference type="GO" id="GO:0046819">
    <property type="term" value="P:protein secretion by the type V secretion system"/>
    <property type="evidence" value="ECO:0007669"/>
    <property type="project" value="TreeGrafter"/>
</dbReference>
<keyword evidence="9" id="KW-0732">Signal</keyword>
<proteinExistence type="inferred from homology"/>
<evidence type="ECO:0000256" key="6">
    <source>
        <dbReference type="ARBA" id="ARBA00022927"/>
    </source>
</evidence>
<evidence type="ECO:0000256" key="9">
    <source>
        <dbReference type="SAM" id="SignalP"/>
    </source>
</evidence>
<evidence type="ECO:0000256" key="8">
    <source>
        <dbReference type="ARBA" id="ARBA00023237"/>
    </source>
</evidence>
<dbReference type="InterPro" id="IPR013686">
    <property type="entry name" value="Polypept-transport_assoc_ShlB"/>
</dbReference>
<dbReference type="Pfam" id="PF03865">
    <property type="entry name" value="ShlB"/>
    <property type="match status" value="1"/>
</dbReference>
<keyword evidence="7" id="KW-0472">Membrane</keyword>
<dbReference type="GO" id="GO:0008320">
    <property type="term" value="F:protein transmembrane transporter activity"/>
    <property type="evidence" value="ECO:0007669"/>
    <property type="project" value="TreeGrafter"/>
</dbReference>
<keyword evidence="8" id="KW-0998">Cell outer membrane</keyword>
<dbReference type="HOGENOM" id="CLU_021521_2_1_9"/>
<evidence type="ECO:0000256" key="2">
    <source>
        <dbReference type="ARBA" id="ARBA00009055"/>
    </source>
</evidence>
<dbReference type="EMBL" id="CBDS010000064">
    <property type="protein sequence ID" value="CDB45920.1"/>
    <property type="molecule type" value="Genomic_DNA"/>
</dbReference>
<dbReference type="Gene3D" id="2.40.160.50">
    <property type="entry name" value="membrane protein fhac: a member of the omp85/tpsb transporter family"/>
    <property type="match status" value="1"/>
</dbReference>
<comment type="subcellular location">
    <subcellularLocation>
        <location evidence="1">Cell outer membrane</location>
    </subcellularLocation>
</comment>
<keyword evidence="5" id="KW-0812">Transmembrane</keyword>
<evidence type="ECO:0000256" key="4">
    <source>
        <dbReference type="ARBA" id="ARBA00022452"/>
    </source>
</evidence>
<evidence type="ECO:0000256" key="3">
    <source>
        <dbReference type="ARBA" id="ARBA00022448"/>
    </source>
</evidence>
<dbReference type="PANTHER" id="PTHR34597">
    <property type="entry name" value="SLR1661 PROTEIN"/>
    <property type="match status" value="1"/>
</dbReference>
<feature type="chain" id="PRO_5035273708" evidence="9">
    <location>
        <begin position="28"/>
        <end position="553"/>
    </location>
</feature>
<dbReference type="RefSeq" id="WP_021717895.1">
    <property type="nucleotide sequence ID" value="NZ_CAUERG010000003.1"/>
</dbReference>
<keyword evidence="3" id="KW-0813">Transport</keyword>
<gene>
    <name evidence="10" type="ORF">BN533_00993</name>
</gene>
<comment type="caution">
    <text evidence="10">The sequence shown here is derived from an EMBL/GenBank/DDBJ whole genome shotgun (WGS) entry which is preliminary data.</text>
</comment>
<dbReference type="STRING" id="1262914.BN533_00993"/>
<keyword evidence="6" id="KW-0653">Protein transport</keyword>
<dbReference type="GO" id="GO:0009279">
    <property type="term" value="C:cell outer membrane"/>
    <property type="evidence" value="ECO:0007669"/>
    <property type="project" value="UniProtKB-SubCell"/>
</dbReference>
<dbReference type="InterPro" id="IPR034746">
    <property type="entry name" value="POTRA"/>
</dbReference>
<accession>R6I9B5</accession>
<name>R6I9B5_9FIRM</name>
<evidence type="ECO:0000256" key="1">
    <source>
        <dbReference type="ARBA" id="ARBA00004442"/>
    </source>
</evidence>
<dbReference type="Pfam" id="PF08479">
    <property type="entry name" value="POTRA_2"/>
    <property type="match status" value="1"/>
</dbReference>
<keyword evidence="4" id="KW-1134">Transmembrane beta strand</keyword>
<evidence type="ECO:0000256" key="7">
    <source>
        <dbReference type="ARBA" id="ARBA00023136"/>
    </source>
</evidence>
<protein>
    <submittedName>
        <fullName evidence="10">Polypeptide-transport-associated domain protein ShlB-type</fullName>
    </submittedName>
</protein>
<dbReference type="GO" id="GO:0098046">
    <property type="term" value="C:type V protein secretion system complex"/>
    <property type="evidence" value="ECO:0007669"/>
    <property type="project" value="TreeGrafter"/>
</dbReference>
<dbReference type="InterPro" id="IPR005565">
    <property type="entry name" value="Hemolysn_activator_HlyB_C"/>
</dbReference>
<evidence type="ECO:0000313" key="10">
    <source>
        <dbReference type="EMBL" id="CDB45920.1"/>
    </source>
</evidence>
<evidence type="ECO:0000256" key="5">
    <source>
        <dbReference type="ARBA" id="ARBA00022692"/>
    </source>
</evidence>
<dbReference type="InterPro" id="IPR051544">
    <property type="entry name" value="TPS_OM_transporter"/>
</dbReference>
<dbReference type="AlphaFoldDB" id="R6I9B5"/>
<dbReference type="PROSITE" id="PS51779">
    <property type="entry name" value="POTRA"/>
    <property type="match status" value="1"/>
</dbReference>
<dbReference type="PANTHER" id="PTHR34597:SF1">
    <property type="entry name" value="HEME_HEMOPEXIN TRANSPORTER PROTEIN HUXB"/>
    <property type="match status" value="1"/>
</dbReference>